<dbReference type="AlphaFoldDB" id="A0A2V4B1X4"/>
<evidence type="ECO:0000313" key="3">
    <source>
        <dbReference type="Proteomes" id="UP000249915"/>
    </source>
</evidence>
<dbReference type="RefSeq" id="WP_112282005.1">
    <property type="nucleotide sequence ID" value="NZ_MASW01000002.1"/>
</dbReference>
<dbReference type="InterPro" id="IPR025164">
    <property type="entry name" value="Toastrack_DUF4097"/>
</dbReference>
<proteinExistence type="predicted"/>
<keyword evidence="3" id="KW-1185">Reference proteome</keyword>
<dbReference type="Proteomes" id="UP000249915">
    <property type="component" value="Unassembled WGS sequence"/>
</dbReference>
<comment type="caution">
    <text evidence="2">The sequence shown here is derived from an EMBL/GenBank/DDBJ whole genome shotgun (WGS) entry which is preliminary data.</text>
</comment>
<sequence length="304" mass="30669">MTEQPMPGPEELVRSQTFPVEGPLELDVDIPVGRVEITLAEGDAVAEIRHDPSAAAPWTEGVTSLLSWVGERFGSQLPFGTELSTSPAEAVEQARIELTGNRLVVRAPKQLPLRNVPLAVAVHVPDGSHLNVRTGTADVTVTGPAGRVDLGTGSGTVTVERADGAAVVRTGSGSIKLGPVPGGLHARSGSGDIELSALAASATVASGSGDVWLGETSGEVLVRTSSGDLTVADAASGSLEAVTGSGQIRVAIRTGVAAEIDLSSGSGRVSSELDVADTPPDNPIALTVRARSGSGDTAITRAAG</sequence>
<dbReference type="Pfam" id="PF13349">
    <property type="entry name" value="DUF4097"/>
    <property type="match status" value="1"/>
</dbReference>
<evidence type="ECO:0000313" key="2">
    <source>
        <dbReference type="EMBL" id="PXY27992.1"/>
    </source>
</evidence>
<dbReference type="EMBL" id="MASW01000002">
    <property type="protein sequence ID" value="PXY27992.1"/>
    <property type="molecule type" value="Genomic_DNA"/>
</dbReference>
<evidence type="ECO:0000259" key="1">
    <source>
        <dbReference type="Pfam" id="PF13349"/>
    </source>
</evidence>
<organism evidence="2 3">
    <name type="scientific">Prauserella muralis</name>
    <dbReference type="NCBI Taxonomy" id="588067"/>
    <lineage>
        <taxon>Bacteria</taxon>
        <taxon>Bacillati</taxon>
        <taxon>Actinomycetota</taxon>
        <taxon>Actinomycetes</taxon>
        <taxon>Pseudonocardiales</taxon>
        <taxon>Pseudonocardiaceae</taxon>
        <taxon>Prauserella</taxon>
    </lineage>
</organism>
<name>A0A2V4B1X4_9PSEU</name>
<gene>
    <name evidence="2" type="ORF">BAY60_16735</name>
</gene>
<reference evidence="2 3" key="1">
    <citation type="submission" date="2016-07" db="EMBL/GenBank/DDBJ databases">
        <title>Draft genome sequence of Prauserella muralis DSM 45305, isolated from a mould-covered wall in an indoor environment.</title>
        <authorList>
            <person name="Ruckert C."/>
            <person name="Albersmeier A."/>
            <person name="Jiang C.-L."/>
            <person name="Jiang Y."/>
            <person name="Kalinowski J."/>
            <person name="Schneider O."/>
            <person name="Winkler A."/>
            <person name="Zotchev S.B."/>
        </authorList>
    </citation>
    <scope>NUCLEOTIDE SEQUENCE [LARGE SCALE GENOMIC DNA]</scope>
    <source>
        <strain evidence="2 3">DSM 45305</strain>
    </source>
</reference>
<accession>A0A2V4B1X4</accession>
<dbReference type="Gene3D" id="2.160.20.120">
    <property type="match status" value="1"/>
</dbReference>
<protein>
    <recommendedName>
        <fullName evidence="1">DUF4097 domain-containing protein</fullName>
    </recommendedName>
</protein>
<dbReference type="OrthoDB" id="3677688at2"/>
<feature type="domain" description="DUF4097" evidence="1">
    <location>
        <begin position="122"/>
        <end position="273"/>
    </location>
</feature>